<dbReference type="Pfam" id="PF00717">
    <property type="entry name" value="Peptidase_S24"/>
    <property type="match status" value="1"/>
</dbReference>
<reference evidence="3 4" key="1">
    <citation type="submission" date="2016-10" db="EMBL/GenBank/DDBJ databases">
        <authorList>
            <person name="de Groot N.N."/>
        </authorList>
    </citation>
    <scope>NUCLEOTIDE SEQUENCE [LARGE SCALE GENOMIC DNA]</scope>
    <source>
        <strain evidence="3 4">DSM 16195</strain>
    </source>
</reference>
<dbReference type="InterPro" id="IPR036286">
    <property type="entry name" value="LexA/Signal_pep-like_sf"/>
</dbReference>
<dbReference type="RefSeq" id="WP_093144785.1">
    <property type="nucleotide sequence ID" value="NZ_BMWO01000004.1"/>
</dbReference>
<evidence type="ECO:0000313" key="3">
    <source>
        <dbReference type="EMBL" id="SDF00499.1"/>
    </source>
</evidence>
<evidence type="ECO:0000256" key="1">
    <source>
        <dbReference type="SAM" id="MobiDB-lite"/>
    </source>
</evidence>
<proteinExistence type="predicted"/>
<dbReference type="OrthoDB" id="9787787at2"/>
<protein>
    <submittedName>
        <fullName evidence="3">DNA polymerase V</fullName>
    </submittedName>
</protein>
<dbReference type="SUPFAM" id="SSF51306">
    <property type="entry name" value="LexA/Signal peptidase"/>
    <property type="match status" value="1"/>
</dbReference>
<keyword evidence="4" id="KW-1185">Reference proteome</keyword>
<dbReference type="EMBL" id="FNBA01000004">
    <property type="protein sequence ID" value="SDF00499.1"/>
    <property type="molecule type" value="Genomic_DNA"/>
</dbReference>
<feature type="domain" description="Peptidase S24/S26A/S26B/S26C" evidence="2">
    <location>
        <begin position="22"/>
        <end position="110"/>
    </location>
</feature>
<dbReference type="InterPro" id="IPR015927">
    <property type="entry name" value="Peptidase_S24_S26A/B/C"/>
</dbReference>
<dbReference type="STRING" id="227084.SAMN05421855_104127"/>
<evidence type="ECO:0000259" key="2">
    <source>
        <dbReference type="Pfam" id="PF00717"/>
    </source>
</evidence>
<dbReference type="Proteomes" id="UP000199321">
    <property type="component" value="Unassembled WGS sequence"/>
</dbReference>
<organism evidence="3 4">
    <name type="scientific">Ulvibacter litoralis</name>
    <dbReference type="NCBI Taxonomy" id="227084"/>
    <lineage>
        <taxon>Bacteria</taxon>
        <taxon>Pseudomonadati</taxon>
        <taxon>Bacteroidota</taxon>
        <taxon>Flavobacteriia</taxon>
        <taxon>Flavobacteriales</taxon>
        <taxon>Flavobacteriaceae</taxon>
        <taxon>Ulvibacter</taxon>
    </lineage>
</organism>
<name>A0A1G7HKG9_9FLAO</name>
<dbReference type="AlphaFoldDB" id="A0A1G7HKG9"/>
<evidence type="ECO:0000313" key="4">
    <source>
        <dbReference type="Proteomes" id="UP000199321"/>
    </source>
</evidence>
<dbReference type="Gene3D" id="2.10.109.10">
    <property type="entry name" value="Umud Fragment, subunit A"/>
    <property type="match status" value="1"/>
</dbReference>
<feature type="region of interest" description="Disordered" evidence="1">
    <location>
        <begin position="1"/>
        <end position="28"/>
    </location>
</feature>
<accession>A0A1G7HKG9</accession>
<gene>
    <name evidence="3" type="ORF">SAMN05421855_104127</name>
</gene>
<sequence>MEITTSGKLQKSKDRHAPEVSKQTGFPSAATHYLEAPIDLHKELIQNQDATFFIRVDGNGYANMQIKHKDVLIIDRSLQPKVGSLILTVSDGEFTVQRMPKTAKEDSFTLWGVITYIIHYAL</sequence>